<dbReference type="AlphaFoldDB" id="A0A2A4GFD5"/>
<dbReference type="InterPro" id="IPR025535">
    <property type="entry name" value="DUF4421"/>
</dbReference>
<evidence type="ECO:0008006" key="3">
    <source>
        <dbReference type="Google" id="ProtNLM"/>
    </source>
</evidence>
<evidence type="ECO:0000313" key="2">
    <source>
        <dbReference type="Proteomes" id="UP000219559"/>
    </source>
</evidence>
<dbReference type="OrthoDB" id="669053at2"/>
<proteinExistence type="predicted"/>
<accession>A0A2A4GFD5</accession>
<keyword evidence="2" id="KW-1185">Reference proteome</keyword>
<reference evidence="1 2" key="1">
    <citation type="submission" date="2017-04" db="EMBL/GenBank/DDBJ databases">
        <title>A new member of the family Flavobacteriaceae isolated from ascidians.</title>
        <authorList>
            <person name="Chen L."/>
        </authorList>
    </citation>
    <scope>NUCLEOTIDE SEQUENCE [LARGE SCALE GENOMIC DNA]</scope>
    <source>
        <strain evidence="1 2">HQA918</strain>
    </source>
</reference>
<comment type="caution">
    <text evidence="1">The sequence shown here is derived from an EMBL/GenBank/DDBJ whole genome shotgun (WGS) entry which is preliminary data.</text>
</comment>
<dbReference type="Proteomes" id="UP000219559">
    <property type="component" value="Unassembled WGS sequence"/>
</dbReference>
<dbReference type="Pfam" id="PF14391">
    <property type="entry name" value="DUF4421"/>
    <property type="match status" value="1"/>
</dbReference>
<sequence length="359" mass="41211">MWLFTKAFPTYFNRIIAFWLFAVVSLLLLPSASAQIRGPQKTDSTYIRRYEDPVVFKGSFDTNIKEYEITESGNTLNLATNENLRTAITFFYRGIGFTYGFAPSAIPVNNDDVLKGNTDLTTYRLNLNMVKVITNFEYTKTKGFYVTNTGDLLSDWQLGEDPYLLYPDLEITRFSSTAVYVNNYKKFSFKALTNQAEDQIKSAGSFIPSFQYIYTRWYNKDPEVVDDDPIRDFHDFIVRGGYQYTFVISKKWFASLGLGLGGGAKMIYDKERSGNTLKKKTVPMLSTTSDLHLGFSGNHWFGGMRLSANTNNYQDRQEDVKIEDGNTYFLFFVGYRFTAPKKVTQAVDKFMDKVLPIKQ</sequence>
<evidence type="ECO:0000313" key="1">
    <source>
        <dbReference type="EMBL" id="PCE66452.1"/>
    </source>
</evidence>
<gene>
    <name evidence="1" type="ORF">B7P33_03925</name>
</gene>
<name>A0A2A4GFD5_9FLAO</name>
<dbReference type="EMBL" id="NBWU01000001">
    <property type="protein sequence ID" value="PCE66452.1"/>
    <property type="molecule type" value="Genomic_DNA"/>
</dbReference>
<protein>
    <recommendedName>
        <fullName evidence="3">DUF4421 domain-containing protein</fullName>
    </recommendedName>
</protein>
<organism evidence="1 2">
    <name type="scientific">Sediminicola luteus</name>
    <dbReference type="NCBI Taxonomy" id="319238"/>
    <lineage>
        <taxon>Bacteria</taxon>
        <taxon>Pseudomonadati</taxon>
        <taxon>Bacteroidota</taxon>
        <taxon>Flavobacteriia</taxon>
        <taxon>Flavobacteriales</taxon>
        <taxon>Flavobacteriaceae</taxon>
        <taxon>Sediminicola</taxon>
    </lineage>
</organism>